<evidence type="ECO:0000313" key="1">
    <source>
        <dbReference type="EMBL" id="TVY78187.1"/>
    </source>
</evidence>
<comment type="caution">
    <text evidence="1">The sequence shown here is derived from an EMBL/GenBank/DDBJ whole genome shotgun (WGS) entry which is preliminary data.</text>
</comment>
<reference evidence="1 2" key="1">
    <citation type="submission" date="2018-05" db="EMBL/GenBank/DDBJ databases">
        <title>Genome sequencing and assembly of the regulated plant pathogen Lachnellula willkommii and related sister species for the development of diagnostic species identification markers.</title>
        <authorList>
            <person name="Giroux E."/>
            <person name="Bilodeau G."/>
        </authorList>
    </citation>
    <scope>NUCLEOTIDE SEQUENCE [LARGE SCALE GENOMIC DNA]</scope>
    <source>
        <strain evidence="1 2">CBS 268.59</strain>
    </source>
</reference>
<dbReference type="OrthoDB" id="3582307at2759"/>
<proteinExistence type="predicted"/>
<keyword evidence="2" id="KW-1185">Reference proteome</keyword>
<dbReference type="AlphaFoldDB" id="A0A8T9C7Q3"/>
<sequence>MRRIADTFLRRWHKMLGLQHQSPPWYRARLQEEQQEVLEAKTYTEKLSETSDVYFTIIRAKYDGFPIEDLQPFVATRDTPIYAYMLGKYTLRWGFYRTASWLCGAPRYWEVSEVVNPTKGWKLRVVAARHLMDPVEFEKVGTRLRWIWPLL</sequence>
<feature type="non-terminal residue" evidence="1">
    <location>
        <position position="151"/>
    </location>
</feature>
<gene>
    <name evidence="1" type="ORF">LSUE1_G006645</name>
</gene>
<evidence type="ECO:0000313" key="2">
    <source>
        <dbReference type="Proteomes" id="UP000469558"/>
    </source>
</evidence>
<protein>
    <submittedName>
        <fullName evidence="1">Uncharacterized protein</fullName>
    </submittedName>
</protein>
<accession>A0A8T9C7Q3</accession>
<dbReference type="Proteomes" id="UP000469558">
    <property type="component" value="Unassembled WGS sequence"/>
</dbReference>
<name>A0A8T9C7Q3_9HELO</name>
<dbReference type="EMBL" id="QGMK01000826">
    <property type="protein sequence ID" value="TVY78187.1"/>
    <property type="molecule type" value="Genomic_DNA"/>
</dbReference>
<organism evidence="1 2">
    <name type="scientific">Lachnellula suecica</name>
    <dbReference type="NCBI Taxonomy" id="602035"/>
    <lineage>
        <taxon>Eukaryota</taxon>
        <taxon>Fungi</taxon>
        <taxon>Dikarya</taxon>
        <taxon>Ascomycota</taxon>
        <taxon>Pezizomycotina</taxon>
        <taxon>Leotiomycetes</taxon>
        <taxon>Helotiales</taxon>
        <taxon>Lachnaceae</taxon>
        <taxon>Lachnellula</taxon>
    </lineage>
</organism>